<reference evidence="1 2" key="1">
    <citation type="submission" date="2015-06" db="EMBL/GenBank/DDBJ databases">
        <title>Genome sequence of the organohalide-respiring Dehalogenimonas alkenigignens type strain (IP3-3T).</title>
        <authorList>
            <person name="Key T.A."/>
            <person name="Richmond D.P."/>
            <person name="Bowman K.S."/>
            <person name="Cho Y.-J."/>
            <person name="Chun J."/>
            <person name="da Costa M.S."/>
            <person name="Rainey F.A."/>
            <person name="Moe W.M."/>
        </authorList>
    </citation>
    <scope>NUCLEOTIDE SEQUENCE [LARGE SCALE GENOMIC DNA]</scope>
    <source>
        <strain evidence="1 2">IP3-3</strain>
    </source>
</reference>
<protein>
    <submittedName>
        <fullName evidence="1">Uncharacterized protein</fullName>
    </submittedName>
</protein>
<dbReference type="Proteomes" id="UP000053947">
    <property type="component" value="Unassembled WGS sequence"/>
</dbReference>
<dbReference type="AlphaFoldDB" id="A0A0W0GGY2"/>
<dbReference type="EMBL" id="LFDV01000002">
    <property type="protein sequence ID" value="KTB47807.1"/>
    <property type="molecule type" value="Genomic_DNA"/>
</dbReference>
<gene>
    <name evidence="1" type="ORF">DEALK_06520</name>
</gene>
<proteinExistence type="predicted"/>
<dbReference type="OrthoDB" id="9134227at2"/>
<organism evidence="1 2">
    <name type="scientific">Dehalogenimonas alkenigignens</name>
    <dbReference type="NCBI Taxonomy" id="1217799"/>
    <lineage>
        <taxon>Bacteria</taxon>
        <taxon>Bacillati</taxon>
        <taxon>Chloroflexota</taxon>
        <taxon>Dehalococcoidia</taxon>
        <taxon>Dehalococcoidales</taxon>
        <taxon>Dehalococcoidaceae</taxon>
        <taxon>Dehalogenimonas</taxon>
    </lineage>
</organism>
<dbReference type="STRING" id="1217799.DEALK_06520"/>
<evidence type="ECO:0000313" key="2">
    <source>
        <dbReference type="Proteomes" id="UP000053947"/>
    </source>
</evidence>
<name>A0A0W0GGY2_9CHLR</name>
<dbReference type="RefSeq" id="WP_144437069.1">
    <property type="nucleotide sequence ID" value="NZ_KQ758903.1"/>
</dbReference>
<comment type="caution">
    <text evidence="1">The sequence shown here is derived from an EMBL/GenBank/DDBJ whole genome shotgun (WGS) entry which is preliminary data.</text>
</comment>
<sequence length="620" mass="69690">MGRKMQRGKQQIMFNYLPGKTFDFERVATIAKVANIRGVQRTDLNAVVLLRNVADEARAWRQDFRPLLRDDVLRDTSRFVLLDPQSVQSEIFPKVLWCQNRVCGRVFDFTGKDSLPKLCPTCKRGELMQLRWVKIHRCGAVQALRPPPCTQCHSSNNMALDTRGSERISSFRWICRQCGSAVPVFGGWCPECQWPDTDPNLKRMDVLVHRAGPTFYAHTVVLLNIPHRQLDPFFNLPEWPAIVAGKFIGLPEVGHKPLNEFSSVSPHSHENTGVGLSGADLDGLLRRQASGELTPEQFVKEMEALRRQREQEGLASSPSGIIMALEQRTGVQRQVWERAGQGMLDAIMPKETGRSQELFDNASAVSTVETARGLGLSRLTLVMDFPIINASYGYSRAEYSPKQCRLNPFPQDREHGGKFPIFVDQVQADALMLSLDHNRVLKWLERNGFNPKLPNGGDKDLSSKAYFVRLFDNIPLRETLGADNPEARMVFGLLHTLSHISIRQAALLCGLDRTSLSEYVLPSALMFAFYSNHRFGATIGALTALFEQSIDEWLNAIHDAGRCVYDPVCFERESSCHACTHLPETSCRFFNLNLSRSLLFGGPDPKLGNISVGYLDSTLR</sequence>
<dbReference type="PATRIC" id="fig|1217799.6.peg.673"/>
<accession>A0A0W0GGY2</accession>
<evidence type="ECO:0000313" key="1">
    <source>
        <dbReference type="EMBL" id="KTB47807.1"/>
    </source>
</evidence>
<keyword evidence="2" id="KW-1185">Reference proteome</keyword>